<reference evidence="1 2" key="1">
    <citation type="journal article" date="2016" name="Arch. Microbiol.">
        <title>Streptomyces zhihengii sp. nov., isolated from rhizospheric soil of Psammosilene tunicoides.</title>
        <authorList>
            <person name="Huang M.J."/>
            <person name="Fei J.J."/>
            <person name="Salam N."/>
            <person name="Kim C.J."/>
            <person name="Hozzein W.N."/>
            <person name="Xiao M."/>
            <person name="Huang H.Q."/>
            <person name="Li W.J."/>
        </authorList>
    </citation>
    <scope>NUCLEOTIDE SEQUENCE [LARGE SCALE GENOMIC DNA]</scope>
    <source>
        <strain evidence="1 2">YIM T102</strain>
    </source>
</reference>
<accession>A0ABS2V5X1</accession>
<protein>
    <submittedName>
        <fullName evidence="1">Uncharacterized protein</fullName>
    </submittedName>
</protein>
<evidence type="ECO:0000313" key="1">
    <source>
        <dbReference type="EMBL" id="MBM9624345.1"/>
    </source>
</evidence>
<comment type="caution">
    <text evidence="1">The sequence shown here is derived from an EMBL/GenBank/DDBJ whole genome shotgun (WGS) entry which is preliminary data.</text>
</comment>
<sequence length="108" mass="11246">MDSVLEETVRLLVEAAVINAGKRVSVHLAGQDGLLLVVVLSHTGALDDGAVLASLAAVDGTASCGTDAGDEGRRIWSLLSTEPPRSRELAACNGKTAGCRSFHSFWRA</sequence>
<proteinExistence type="predicted"/>
<name>A0ABS2V5X1_9ACTN</name>
<dbReference type="EMBL" id="JAFEJA010000002">
    <property type="protein sequence ID" value="MBM9624345.1"/>
    <property type="molecule type" value="Genomic_DNA"/>
</dbReference>
<evidence type="ECO:0000313" key="2">
    <source>
        <dbReference type="Proteomes" id="UP000664109"/>
    </source>
</evidence>
<organism evidence="1 2">
    <name type="scientific">Streptomyces zhihengii</name>
    <dbReference type="NCBI Taxonomy" id="1818004"/>
    <lineage>
        <taxon>Bacteria</taxon>
        <taxon>Bacillati</taxon>
        <taxon>Actinomycetota</taxon>
        <taxon>Actinomycetes</taxon>
        <taxon>Kitasatosporales</taxon>
        <taxon>Streptomycetaceae</taxon>
        <taxon>Streptomyces</taxon>
    </lineage>
</organism>
<gene>
    <name evidence="1" type="ORF">JE024_37920</name>
</gene>
<dbReference type="RefSeq" id="WP_205378353.1">
    <property type="nucleotide sequence ID" value="NZ_JAFEJA010000002.1"/>
</dbReference>
<dbReference type="Proteomes" id="UP000664109">
    <property type="component" value="Unassembled WGS sequence"/>
</dbReference>
<keyword evidence="2" id="KW-1185">Reference proteome</keyword>